<sequence length="228" mass="23722">MDVRRLMSSGIDGDRTGLSGRRWLPGGEHLVAVARAELPQKDELAGPFTALAALRAAGFAVAGQDEVAALSGTTTEGLARAIGTLSGGRLAAVSASGNWAPQSLFMLLAALWRLPRVALIAEVDAGEFGAHDTPARALLDYLDTGIPPLWSSRWRPAAAHHVLAAGMRIGAEGTLVSIMDGYPSLGDNGLHDQPVEWVAAALKRMLVVVDDDDAEAAVAAITTAGLWS</sequence>
<dbReference type="EMBL" id="JADBEJ010000005">
    <property type="protein sequence ID" value="MBE1578423.1"/>
    <property type="molecule type" value="Genomic_DNA"/>
</dbReference>
<evidence type="ECO:0000313" key="1">
    <source>
        <dbReference type="EMBL" id="MBE1578423.1"/>
    </source>
</evidence>
<dbReference type="InterPro" id="IPR049252">
    <property type="entry name" value="DUF6885"/>
</dbReference>
<accession>A0ABR9LCN0</accession>
<evidence type="ECO:0000313" key="2">
    <source>
        <dbReference type="Proteomes" id="UP000656548"/>
    </source>
</evidence>
<comment type="caution">
    <text evidence="1">The sequence shown here is derived from an EMBL/GenBank/DDBJ whole genome shotgun (WGS) entry which is preliminary data.</text>
</comment>
<gene>
    <name evidence="1" type="ORF">H4W30_005483</name>
</gene>
<dbReference type="Proteomes" id="UP000656548">
    <property type="component" value="Unassembled WGS sequence"/>
</dbReference>
<organism evidence="1 2">
    <name type="scientific">Amycolatopsis roodepoortensis</name>
    <dbReference type="NCBI Taxonomy" id="700274"/>
    <lineage>
        <taxon>Bacteria</taxon>
        <taxon>Bacillati</taxon>
        <taxon>Actinomycetota</taxon>
        <taxon>Actinomycetes</taxon>
        <taxon>Pseudonocardiales</taxon>
        <taxon>Pseudonocardiaceae</taxon>
        <taxon>Amycolatopsis</taxon>
    </lineage>
</organism>
<name>A0ABR9LCN0_9PSEU</name>
<reference evidence="1 2" key="1">
    <citation type="submission" date="2020-10" db="EMBL/GenBank/DDBJ databases">
        <title>Sequencing the genomes of 1000 actinobacteria strains.</title>
        <authorList>
            <person name="Klenk H.-P."/>
        </authorList>
    </citation>
    <scope>NUCLEOTIDE SEQUENCE [LARGE SCALE GENOMIC DNA]</scope>
    <source>
        <strain evidence="1 2">DSM 46661</strain>
    </source>
</reference>
<proteinExistence type="predicted"/>
<dbReference type="Pfam" id="PF21819">
    <property type="entry name" value="DUF6885"/>
    <property type="match status" value="1"/>
</dbReference>
<keyword evidence="2" id="KW-1185">Reference proteome</keyword>
<protein>
    <submittedName>
        <fullName evidence="1">Uncharacterized protein</fullName>
    </submittedName>
</protein>